<feature type="transmembrane region" description="Helical" evidence="1">
    <location>
        <begin position="409"/>
        <end position="428"/>
    </location>
</feature>
<evidence type="ECO:0000313" key="3">
    <source>
        <dbReference type="EMBL" id="MCR2746561.1"/>
    </source>
</evidence>
<evidence type="ECO:0000259" key="2">
    <source>
        <dbReference type="PROSITE" id="PS50125"/>
    </source>
</evidence>
<dbReference type="RefSeq" id="WP_257511794.1">
    <property type="nucleotide sequence ID" value="NZ_JANKHG010000017.1"/>
</dbReference>
<feature type="transmembrane region" description="Helical" evidence="1">
    <location>
        <begin position="383"/>
        <end position="402"/>
    </location>
</feature>
<dbReference type="InterPro" id="IPR029787">
    <property type="entry name" value="Nucleotide_cyclase"/>
</dbReference>
<evidence type="ECO:0000313" key="4">
    <source>
        <dbReference type="Proteomes" id="UP001165267"/>
    </source>
</evidence>
<dbReference type="CDD" id="cd07302">
    <property type="entry name" value="CHD"/>
    <property type="match status" value="1"/>
</dbReference>
<dbReference type="EMBL" id="JANKHG010000017">
    <property type="protein sequence ID" value="MCR2746561.1"/>
    <property type="molecule type" value="Genomic_DNA"/>
</dbReference>
<name>A0ABT1XGY7_9BURK</name>
<keyword evidence="1" id="KW-1133">Transmembrane helix</keyword>
<dbReference type="SMART" id="SM01080">
    <property type="entry name" value="CHASE2"/>
    <property type="match status" value="1"/>
</dbReference>
<dbReference type="Pfam" id="PF05226">
    <property type="entry name" value="CHASE2"/>
    <property type="match status" value="1"/>
</dbReference>
<dbReference type="Pfam" id="PF00211">
    <property type="entry name" value="Guanylate_cyc"/>
    <property type="match status" value="1"/>
</dbReference>
<dbReference type="Proteomes" id="UP001165267">
    <property type="component" value="Unassembled WGS sequence"/>
</dbReference>
<protein>
    <submittedName>
        <fullName evidence="3">Adenylate/guanylate cyclase domain-containing protein</fullName>
    </submittedName>
</protein>
<dbReference type="InterPro" id="IPR007890">
    <property type="entry name" value="CHASE2"/>
</dbReference>
<sequence>MSRLIKSWRKIAGKAFRIGVGFSFTAIALLHVLGFAPSDIVKRLDYLIYDVRLRAEAQKPELDQRIVIVDIDEKSLSEVGRWPWSRDIVANLIVELTDKLGAAVVGFDIVFAEPQQSDAIEAFNSVLESKPALKSELQGLQAGIAAQFDRDAQLARILVDRPVVLGYYLNQNASAVSGALPPALFKKSQLGDLALDSTSWQGYGGNIPVLQRNADGGYFNPIVDEDGTVRSIPLLAEFNGAFYQSFALGTLRRALGNPQVIPVFPEGVGNDYGAVEAIALRSADVELDIPVERGLLTRVNFRAKGGPDAGGYRYVSAADVLMGTLKPDDIEGRIVLIGTTAPGLLDLRSTPVNPAYPGVEVHANAISGMLDSEYKLRPEYSQGLLFMTVLGVGLVLSVMMPILSATWSLLVALTVLVASVVINSFLYFQAGLVLPVAVVLLLVLAIFMFDVAYGYLAESRSKKQMVNLFGEYVAPELVSEMASDPTRYSMEGESRELTVLFSDVRGFTTISESLQPNELREYINEYLTVMSEIIRAHRGTLDKYIGDAIMAFWGAPIADSEHAELATKAAIAMQEEAVRLNQRLLARKWPTLAIGVGVNTGQMRVGDMGSKIRRAYTVMGDAVNLGSRLEGITKTYGVGVIVGPQTQTAVPGMLFQELDAVKVKGKNEPVSIYAPLGERNKLKSDDFKSLELWTEMLKAFRAQRWLQARDMLKALENTVVMNPVLRELYESRMDYFEANPPPEDWNGVTQFDTK</sequence>
<dbReference type="PANTHER" id="PTHR43081">
    <property type="entry name" value="ADENYLATE CYCLASE, TERMINAL-DIFFERENTIATION SPECIFIC-RELATED"/>
    <property type="match status" value="1"/>
</dbReference>
<reference evidence="3" key="1">
    <citation type="submission" date="2022-07" db="EMBL/GenBank/DDBJ databases">
        <authorList>
            <person name="Xamxidin M."/>
        </authorList>
    </citation>
    <scope>NUCLEOTIDE SEQUENCE</scope>
    <source>
        <strain evidence="3">YS8-69</strain>
    </source>
</reference>
<dbReference type="PROSITE" id="PS50125">
    <property type="entry name" value="GUANYLATE_CYCLASE_2"/>
    <property type="match status" value="1"/>
</dbReference>
<feature type="transmembrane region" description="Helical" evidence="1">
    <location>
        <begin position="434"/>
        <end position="456"/>
    </location>
</feature>
<organism evidence="3 4">
    <name type="scientific">Limnobacter parvus</name>
    <dbReference type="NCBI Taxonomy" id="2939690"/>
    <lineage>
        <taxon>Bacteria</taxon>
        <taxon>Pseudomonadati</taxon>
        <taxon>Pseudomonadota</taxon>
        <taxon>Betaproteobacteria</taxon>
        <taxon>Burkholderiales</taxon>
        <taxon>Burkholderiaceae</taxon>
        <taxon>Limnobacter</taxon>
    </lineage>
</organism>
<keyword evidence="4" id="KW-1185">Reference proteome</keyword>
<accession>A0ABT1XGY7</accession>
<keyword evidence="1" id="KW-0812">Transmembrane</keyword>
<dbReference type="InterPro" id="IPR050697">
    <property type="entry name" value="Adenylyl/Guanylyl_Cyclase_3/4"/>
</dbReference>
<dbReference type="SUPFAM" id="SSF55073">
    <property type="entry name" value="Nucleotide cyclase"/>
    <property type="match status" value="1"/>
</dbReference>
<keyword evidence="1" id="KW-0472">Membrane</keyword>
<dbReference type="InterPro" id="IPR001054">
    <property type="entry name" value="A/G_cyclase"/>
</dbReference>
<gene>
    <name evidence="3" type="ORF">NSP04_07860</name>
</gene>
<dbReference type="Gene3D" id="3.30.70.1230">
    <property type="entry name" value="Nucleotide cyclase"/>
    <property type="match status" value="1"/>
</dbReference>
<evidence type="ECO:0000256" key="1">
    <source>
        <dbReference type="SAM" id="Phobius"/>
    </source>
</evidence>
<dbReference type="PANTHER" id="PTHR43081:SF1">
    <property type="entry name" value="ADENYLATE CYCLASE, TERMINAL-DIFFERENTIATION SPECIFIC"/>
    <property type="match status" value="1"/>
</dbReference>
<comment type="caution">
    <text evidence="3">The sequence shown here is derived from an EMBL/GenBank/DDBJ whole genome shotgun (WGS) entry which is preliminary data.</text>
</comment>
<feature type="domain" description="Guanylate cyclase" evidence="2">
    <location>
        <begin position="498"/>
        <end position="630"/>
    </location>
</feature>
<proteinExistence type="predicted"/>
<dbReference type="SMART" id="SM00044">
    <property type="entry name" value="CYCc"/>
    <property type="match status" value="1"/>
</dbReference>